<accession>A0A3P3XRE6</accession>
<name>A0A3P3XRE6_9SPIR</name>
<evidence type="ECO:0008006" key="2">
    <source>
        <dbReference type="Google" id="ProtNLM"/>
    </source>
</evidence>
<dbReference type="SUPFAM" id="SSF53822">
    <property type="entry name" value="Periplasmic binding protein-like I"/>
    <property type="match status" value="1"/>
</dbReference>
<proteinExistence type="predicted"/>
<organism evidence="1">
    <name type="scientific">uncultured spirochete</name>
    <dbReference type="NCBI Taxonomy" id="156406"/>
    <lineage>
        <taxon>Bacteria</taxon>
        <taxon>Pseudomonadati</taxon>
        <taxon>Spirochaetota</taxon>
        <taxon>Spirochaetia</taxon>
        <taxon>Spirochaetales</taxon>
        <taxon>environmental samples</taxon>
    </lineage>
</organism>
<dbReference type="EMBL" id="FWDO01000005">
    <property type="protein sequence ID" value="SLM18888.1"/>
    <property type="molecule type" value="Genomic_DNA"/>
</dbReference>
<evidence type="ECO:0000313" key="1">
    <source>
        <dbReference type="EMBL" id="SLM18888.1"/>
    </source>
</evidence>
<reference evidence="1" key="1">
    <citation type="submission" date="2017-02" db="EMBL/GenBank/DDBJ databases">
        <authorList>
            <person name="Regsiter A."/>
            <person name="William W."/>
        </authorList>
    </citation>
    <scope>NUCLEOTIDE SEQUENCE</scope>
    <source>
        <strain evidence="1">BdmA 4</strain>
    </source>
</reference>
<gene>
    <name evidence="1" type="ORF">SPIRO4BDMA_50403</name>
</gene>
<dbReference type="InterPro" id="IPR028082">
    <property type="entry name" value="Peripla_BP_I"/>
</dbReference>
<dbReference type="AlphaFoldDB" id="A0A3P3XRE6"/>
<dbReference type="Gene3D" id="3.40.50.2300">
    <property type="match status" value="1"/>
</dbReference>
<sequence length="65" mass="7020">MARDAIQRAGSLDKDKVREAIAVTKDYPGATGMITLNEDGDAVKSAVIKTVKDGKFVYMATVQPY</sequence>
<protein>
    <recommendedName>
        <fullName evidence="2">Leucine-binding protein domain-containing protein</fullName>
    </recommendedName>
</protein>